<dbReference type="GO" id="GO:0003677">
    <property type="term" value="F:DNA binding"/>
    <property type="evidence" value="ECO:0007669"/>
    <property type="project" value="UniProtKB-KW"/>
</dbReference>
<evidence type="ECO:0000256" key="5">
    <source>
        <dbReference type="PROSITE-ProRule" id="PRU00169"/>
    </source>
</evidence>
<dbReference type="GO" id="GO:0006355">
    <property type="term" value="P:regulation of DNA-templated transcription"/>
    <property type="evidence" value="ECO:0007669"/>
    <property type="project" value="InterPro"/>
</dbReference>
<feature type="modified residue" description="4-aspartylphosphate" evidence="5">
    <location>
        <position position="89"/>
    </location>
</feature>
<feature type="domain" description="Response regulatory" evidence="7">
    <location>
        <begin position="39"/>
        <end position="158"/>
    </location>
</feature>
<keyword evidence="4" id="KW-0804">Transcription</keyword>
<sequence length="265" mass="28394">MVRTSVGRTPVTGVTTPRLRGENPTWHPGGRTRGGRQVRIAIADDGALFRDGLRLLLQAAGHEVVHTAGGGDELTELIRADPVDIAVLDIRMPPEPDGGLVTAGRLRASYPSMGLLLLSHYAETHYLVRIMEIGPAAIGYRLKDRISSVPALDDTLLRIAAGEVVIDPALTTRLVEYTRLQRGELGALTSHDVRVLSLMAAGLSNAGIAGELGVSRKAVEKQVGAIFAKLDLPDSASDNRRVLAVLRYLEPHGSNRPARRTGPGY</sequence>
<dbReference type="SUPFAM" id="SSF46894">
    <property type="entry name" value="C-terminal effector domain of the bipartite response regulators"/>
    <property type="match status" value="1"/>
</dbReference>
<dbReference type="Pfam" id="PF00072">
    <property type="entry name" value="Response_reg"/>
    <property type="match status" value="1"/>
</dbReference>
<organism evidence="8 9">
    <name type="scientific">Micromonospora craniellae</name>
    <dbReference type="NCBI Taxonomy" id="2294034"/>
    <lineage>
        <taxon>Bacteria</taxon>
        <taxon>Bacillati</taxon>
        <taxon>Actinomycetota</taxon>
        <taxon>Actinomycetes</taxon>
        <taxon>Micromonosporales</taxon>
        <taxon>Micromonosporaceae</taxon>
        <taxon>Micromonospora</taxon>
    </lineage>
</organism>
<keyword evidence="1 5" id="KW-0597">Phosphoprotein</keyword>
<comment type="caution">
    <text evidence="8">The sequence shown here is derived from an EMBL/GenBank/DDBJ whole genome shotgun (WGS) entry which is preliminary data.</text>
</comment>
<dbReference type="Pfam" id="PF00196">
    <property type="entry name" value="GerE"/>
    <property type="match status" value="1"/>
</dbReference>
<evidence type="ECO:0000256" key="3">
    <source>
        <dbReference type="ARBA" id="ARBA00023125"/>
    </source>
</evidence>
<evidence type="ECO:0000256" key="6">
    <source>
        <dbReference type="SAM" id="MobiDB-lite"/>
    </source>
</evidence>
<dbReference type="CDD" id="cd17535">
    <property type="entry name" value="REC_NarL-like"/>
    <property type="match status" value="1"/>
</dbReference>
<evidence type="ECO:0000256" key="4">
    <source>
        <dbReference type="ARBA" id="ARBA00023163"/>
    </source>
</evidence>
<dbReference type="InterPro" id="IPR058245">
    <property type="entry name" value="NreC/VraR/RcsB-like_REC"/>
</dbReference>
<proteinExistence type="predicted"/>
<dbReference type="PRINTS" id="PR00038">
    <property type="entry name" value="HTHLUXR"/>
</dbReference>
<dbReference type="EMBL" id="QVFU01000015">
    <property type="protein sequence ID" value="RFS45568.1"/>
    <property type="molecule type" value="Genomic_DNA"/>
</dbReference>
<evidence type="ECO:0000256" key="1">
    <source>
        <dbReference type="ARBA" id="ARBA00022553"/>
    </source>
</evidence>
<keyword evidence="9" id="KW-1185">Reference proteome</keyword>
<dbReference type="Proteomes" id="UP000262621">
    <property type="component" value="Unassembled WGS sequence"/>
</dbReference>
<evidence type="ECO:0000313" key="9">
    <source>
        <dbReference type="Proteomes" id="UP000262621"/>
    </source>
</evidence>
<dbReference type="PROSITE" id="PS50110">
    <property type="entry name" value="RESPONSE_REGULATORY"/>
    <property type="match status" value="1"/>
</dbReference>
<evidence type="ECO:0000256" key="2">
    <source>
        <dbReference type="ARBA" id="ARBA00023015"/>
    </source>
</evidence>
<dbReference type="InterPro" id="IPR000792">
    <property type="entry name" value="Tscrpt_reg_LuxR_C"/>
</dbReference>
<dbReference type="PANTHER" id="PTHR43214">
    <property type="entry name" value="TWO-COMPONENT RESPONSE REGULATOR"/>
    <property type="match status" value="1"/>
</dbReference>
<gene>
    <name evidence="8" type="ORF">D0Q02_15815</name>
</gene>
<dbReference type="SMART" id="SM00448">
    <property type="entry name" value="REC"/>
    <property type="match status" value="1"/>
</dbReference>
<evidence type="ECO:0000313" key="8">
    <source>
        <dbReference type="EMBL" id="RFS45568.1"/>
    </source>
</evidence>
<dbReference type="InterPro" id="IPR001789">
    <property type="entry name" value="Sig_transdc_resp-reg_receiver"/>
</dbReference>
<dbReference type="GO" id="GO:0000160">
    <property type="term" value="P:phosphorelay signal transduction system"/>
    <property type="evidence" value="ECO:0007669"/>
    <property type="project" value="InterPro"/>
</dbReference>
<keyword evidence="3 8" id="KW-0238">DNA-binding</keyword>
<dbReference type="InterPro" id="IPR039420">
    <property type="entry name" value="WalR-like"/>
</dbReference>
<name>A0A372FXY6_9ACTN</name>
<dbReference type="OrthoDB" id="4135368at2"/>
<feature type="compositionally biased region" description="Low complexity" evidence="6">
    <location>
        <begin position="1"/>
        <end position="18"/>
    </location>
</feature>
<dbReference type="Gene3D" id="3.40.50.2300">
    <property type="match status" value="1"/>
</dbReference>
<reference evidence="8 9" key="1">
    <citation type="submission" date="2018-08" db="EMBL/GenBank/DDBJ databases">
        <title>Verrucosispora craniellae sp. nov., isolated from a marine sponge in the South China Sea.</title>
        <authorList>
            <person name="Li L."/>
            <person name="Lin H.W."/>
        </authorList>
    </citation>
    <scope>NUCLEOTIDE SEQUENCE [LARGE SCALE GENOMIC DNA]</scope>
    <source>
        <strain evidence="8 9">LHW63014</strain>
    </source>
</reference>
<dbReference type="InterPro" id="IPR016032">
    <property type="entry name" value="Sig_transdc_resp-reg_C-effctor"/>
</dbReference>
<dbReference type="PANTHER" id="PTHR43214:SF24">
    <property type="entry name" value="TRANSCRIPTIONAL REGULATORY PROTEIN NARL-RELATED"/>
    <property type="match status" value="1"/>
</dbReference>
<dbReference type="InterPro" id="IPR011006">
    <property type="entry name" value="CheY-like_superfamily"/>
</dbReference>
<accession>A0A372FXY6</accession>
<dbReference type="SMART" id="SM00421">
    <property type="entry name" value="HTH_LUXR"/>
    <property type="match status" value="1"/>
</dbReference>
<dbReference type="SUPFAM" id="SSF52172">
    <property type="entry name" value="CheY-like"/>
    <property type="match status" value="1"/>
</dbReference>
<dbReference type="AlphaFoldDB" id="A0A372FXY6"/>
<protein>
    <submittedName>
        <fullName evidence="8">DNA-binding response regulator</fullName>
    </submittedName>
</protein>
<feature type="region of interest" description="Disordered" evidence="6">
    <location>
        <begin position="1"/>
        <end position="33"/>
    </location>
</feature>
<keyword evidence="2" id="KW-0805">Transcription regulation</keyword>
<evidence type="ECO:0000259" key="7">
    <source>
        <dbReference type="PROSITE" id="PS50110"/>
    </source>
</evidence>